<dbReference type="Proteomes" id="UP000191408">
    <property type="component" value="Unassembled WGS sequence"/>
</dbReference>
<name>A0A1V6ND92_PENPO</name>
<evidence type="ECO:0000256" key="3">
    <source>
        <dbReference type="PROSITE-ProRule" id="PRU10141"/>
    </source>
</evidence>
<proteinExistence type="predicted"/>
<dbReference type="InterPro" id="IPR017441">
    <property type="entry name" value="Protein_kinase_ATP_BS"/>
</dbReference>
<dbReference type="InterPro" id="IPR039461">
    <property type="entry name" value="Peptidase_M49"/>
</dbReference>
<dbReference type="InterPro" id="IPR011009">
    <property type="entry name" value="Kinase-like_dom_sf"/>
</dbReference>
<dbReference type="GO" id="GO:0046872">
    <property type="term" value="F:metal ion binding"/>
    <property type="evidence" value="ECO:0007669"/>
    <property type="project" value="UniProtKB-KW"/>
</dbReference>
<evidence type="ECO:0000256" key="2">
    <source>
        <dbReference type="ARBA" id="ARBA00022801"/>
    </source>
</evidence>
<keyword evidence="3" id="KW-0547">Nucleotide-binding</keyword>
<evidence type="ECO:0000313" key="6">
    <source>
        <dbReference type="Proteomes" id="UP000191408"/>
    </source>
</evidence>
<keyword evidence="1" id="KW-0479">Metal-binding</keyword>
<evidence type="ECO:0000313" key="5">
    <source>
        <dbReference type="EMBL" id="OQD62714.1"/>
    </source>
</evidence>
<dbReference type="SUPFAM" id="SSF56112">
    <property type="entry name" value="Protein kinase-like (PK-like)"/>
    <property type="match status" value="1"/>
</dbReference>
<dbReference type="GO" id="GO:0005524">
    <property type="term" value="F:ATP binding"/>
    <property type="evidence" value="ECO:0007669"/>
    <property type="project" value="UniProtKB-UniRule"/>
</dbReference>
<dbReference type="OrthoDB" id="4365260at2759"/>
<dbReference type="GO" id="GO:0004672">
    <property type="term" value="F:protein kinase activity"/>
    <property type="evidence" value="ECO:0007669"/>
    <property type="project" value="InterPro"/>
</dbReference>
<dbReference type="PROSITE" id="PS50011">
    <property type="entry name" value="PROTEIN_KINASE_DOM"/>
    <property type="match status" value="1"/>
</dbReference>
<comment type="caution">
    <text evidence="5">The sequence shown here is derived from an EMBL/GenBank/DDBJ whole genome shotgun (WGS) entry which is preliminary data.</text>
</comment>
<evidence type="ECO:0000256" key="1">
    <source>
        <dbReference type="ARBA" id="ARBA00022723"/>
    </source>
</evidence>
<dbReference type="InterPro" id="IPR000719">
    <property type="entry name" value="Prot_kinase_dom"/>
</dbReference>
<evidence type="ECO:0000259" key="4">
    <source>
        <dbReference type="PROSITE" id="PS50011"/>
    </source>
</evidence>
<dbReference type="Gene3D" id="1.10.510.10">
    <property type="entry name" value="Transferase(Phosphotransferase) domain 1"/>
    <property type="match status" value="1"/>
</dbReference>
<dbReference type="PROSITE" id="PS00107">
    <property type="entry name" value="PROTEIN_KINASE_ATP"/>
    <property type="match status" value="1"/>
</dbReference>
<dbReference type="EMBL" id="MDYM01000011">
    <property type="protein sequence ID" value="OQD62714.1"/>
    <property type="molecule type" value="Genomic_DNA"/>
</dbReference>
<dbReference type="GO" id="GO:0008239">
    <property type="term" value="F:dipeptidyl-peptidase activity"/>
    <property type="evidence" value="ECO:0007669"/>
    <property type="project" value="TreeGrafter"/>
</dbReference>
<dbReference type="Pfam" id="PF03571">
    <property type="entry name" value="Peptidase_M49"/>
    <property type="match status" value="1"/>
</dbReference>
<feature type="binding site" evidence="3">
    <location>
        <position position="806"/>
    </location>
    <ligand>
        <name>ATP</name>
        <dbReference type="ChEBI" id="CHEBI:30616"/>
    </ligand>
</feature>
<dbReference type="Gene3D" id="3.30.540.30">
    <property type="match status" value="3"/>
</dbReference>
<reference evidence="6" key="1">
    <citation type="journal article" date="2017" name="Nat. Microbiol.">
        <title>Global analysis of biosynthetic gene clusters reveals vast potential of secondary metabolite production in Penicillium species.</title>
        <authorList>
            <person name="Nielsen J.C."/>
            <person name="Grijseels S."/>
            <person name="Prigent S."/>
            <person name="Ji B."/>
            <person name="Dainat J."/>
            <person name="Nielsen K.F."/>
            <person name="Frisvad J.C."/>
            <person name="Workman M."/>
            <person name="Nielsen J."/>
        </authorList>
    </citation>
    <scope>NUCLEOTIDE SEQUENCE [LARGE SCALE GENOMIC DNA]</scope>
    <source>
        <strain evidence="6">IBT 4502</strain>
    </source>
</reference>
<dbReference type="PANTHER" id="PTHR23422:SF11">
    <property type="entry name" value="DIPEPTIDYL PEPTIDASE 3"/>
    <property type="match status" value="1"/>
</dbReference>
<feature type="domain" description="Protein kinase" evidence="4">
    <location>
        <begin position="777"/>
        <end position="911"/>
    </location>
</feature>
<dbReference type="Gene3D" id="3.30.200.20">
    <property type="entry name" value="Phosphorylase Kinase, domain 1"/>
    <property type="match status" value="1"/>
</dbReference>
<dbReference type="GO" id="GO:0005737">
    <property type="term" value="C:cytoplasm"/>
    <property type="evidence" value="ECO:0007669"/>
    <property type="project" value="TreeGrafter"/>
</dbReference>
<sequence>MSVPKRFFTPLPGTPIHQLAIKPIFDALKPREKFYAHYCARAAWHGSRIIMRQVSPESPYIFDFIMDLYHACNGKWDTLVTQCNITSEELERFLEYAAMFLCNLGNFYGEGDQKFIPNLTAETLQRLSSISKKTKESLDKIIGPLLAVPPFNLGYPGKSAQSGYYPGTELMSQKEIAHVSEAMIEHSVGPENTRVRKLIKDGKPTYHLLQASAETGVPTNGLHELANDISIVRGDHSLEMSKICSDLTRAKEYVSNSRQTQFLELYIESFSTGSLEAYQESQKAWVMDVSARVENMMGFIESYRDPAGIRSEWEAMIGISDPGETSRLKRFVESSTFIIRQLPWAVDGVNDGKGPFEKSLFEAPDFTSVHALAVCGSVVFEAANLPNFEYIRETCGFKNIVLANRLSANNNPNLPMPWVDPSELKHFRKSTHLVRFLTTAVHELVGHGTGILLSETAPGIYNFDQENPPISPLNGKAVTSHYLPGQTWTSVFGNLAGTVEECRAILVSEYLMDNKDLLCIFGYTNTSEITADDLLYTTYLNIGVDGLQALEHYNFENEAWGQVHHQAHFSIMKHLLQDGGGVIHISHDPNTSTLTVHIDRNKIISHGKPSLGGYLCRLHIWRCTADISSCKEFYEPMCAVEGIYEQWRQIVCSKPRPRWKFTQPNTFVDGETVEYGEIRYASQRAVWQMGSLTLPTKFLSIPRQCRQPRIHYQMTDTETPPLDTVFGDFVKNEEEEYDVEELAEPWHRYRTQDDPKTTDDQYVHYPIRLGEVLNERYLVEHKLGFGGGSTVWMALDLRDKKNVALKVMMTPAEWGENEIRIQDEIIKNVHDISHLVIYTATFFLPRDNGSRHRVLVYPLMGPCIDLPTLEKIPMATRMSAARQLLESIASLHQAGILHRGKQTIFYSLIIS</sequence>
<keyword evidence="3" id="KW-0067">ATP-binding</keyword>
<gene>
    <name evidence="5" type="ORF">PENPOL_c011G06999</name>
</gene>
<organism evidence="5 6">
    <name type="scientific">Penicillium polonicum</name>
    <dbReference type="NCBI Taxonomy" id="60169"/>
    <lineage>
        <taxon>Eukaryota</taxon>
        <taxon>Fungi</taxon>
        <taxon>Dikarya</taxon>
        <taxon>Ascomycota</taxon>
        <taxon>Pezizomycotina</taxon>
        <taxon>Eurotiomycetes</taxon>
        <taxon>Eurotiomycetidae</taxon>
        <taxon>Eurotiales</taxon>
        <taxon>Aspergillaceae</taxon>
        <taxon>Penicillium</taxon>
    </lineage>
</organism>
<accession>A0A1V6ND92</accession>
<keyword evidence="6" id="KW-1185">Reference proteome</keyword>
<protein>
    <recommendedName>
        <fullName evidence="4">Protein kinase domain-containing protein</fullName>
    </recommendedName>
</protein>
<keyword evidence="2" id="KW-0378">Hydrolase</keyword>
<dbReference type="PANTHER" id="PTHR23422">
    <property type="entry name" value="DIPEPTIDYL PEPTIDASE III-RELATED"/>
    <property type="match status" value="1"/>
</dbReference>
<dbReference type="STRING" id="60169.A0A1V6ND92"/>
<dbReference type="AlphaFoldDB" id="A0A1V6ND92"/>